<dbReference type="EMBL" id="JH413817">
    <property type="protein sequence ID" value="EHL31222.1"/>
    <property type="molecule type" value="Genomic_DNA"/>
</dbReference>
<evidence type="ECO:0000313" key="1">
    <source>
        <dbReference type="EMBL" id="EHL31222.1"/>
    </source>
</evidence>
<dbReference type="HOGENOM" id="CLU_3154337_0_0_6"/>
<keyword evidence="2" id="KW-1185">Reference proteome</keyword>
<name>G9EN61_9GAMM</name>
<evidence type="ECO:0000313" key="2">
    <source>
        <dbReference type="Proteomes" id="UP000002770"/>
    </source>
</evidence>
<dbReference type="STRING" id="658187.LDG_6682"/>
<reference evidence="1 2" key="1">
    <citation type="journal article" date="2011" name="BMC Genomics">
        <title>Insight into cross-talk between intra-amoebal pathogens.</title>
        <authorList>
            <person name="Gimenez G."/>
            <person name="Bertelli C."/>
            <person name="Moliner C."/>
            <person name="Robert C."/>
            <person name="Raoult D."/>
            <person name="Fournier P.E."/>
            <person name="Greub G."/>
        </authorList>
    </citation>
    <scope>NUCLEOTIDE SEQUENCE [LARGE SCALE GENOMIC DNA]</scope>
    <source>
        <strain evidence="1 2">LLAP12</strain>
    </source>
</reference>
<organism evidence="1 2">
    <name type="scientific">Legionella drancourtii LLAP12</name>
    <dbReference type="NCBI Taxonomy" id="658187"/>
    <lineage>
        <taxon>Bacteria</taxon>
        <taxon>Pseudomonadati</taxon>
        <taxon>Pseudomonadota</taxon>
        <taxon>Gammaproteobacteria</taxon>
        <taxon>Legionellales</taxon>
        <taxon>Legionellaceae</taxon>
        <taxon>Legionella</taxon>
    </lineage>
</organism>
<dbReference type="AlphaFoldDB" id="G9EN61"/>
<dbReference type="Proteomes" id="UP000002770">
    <property type="component" value="Unassembled WGS sequence"/>
</dbReference>
<protein>
    <submittedName>
        <fullName evidence="1">Uncharacterized protein</fullName>
    </submittedName>
</protein>
<accession>G9EN61</accession>
<dbReference type="InParanoid" id="G9EN61"/>
<sequence>MEELEEEKTLPKILPKVLAVICEKLRIVENDLRRRSRCYFIIYQSVTY</sequence>
<proteinExistence type="predicted"/>
<gene>
    <name evidence="1" type="ORF">LDG_6682</name>
</gene>